<dbReference type="Pfam" id="PF01522">
    <property type="entry name" value="Polysacc_deac_1"/>
    <property type="match status" value="1"/>
</dbReference>
<proteinExistence type="predicted"/>
<keyword evidence="5" id="KW-0119">Carbohydrate metabolism</keyword>
<evidence type="ECO:0000313" key="9">
    <source>
        <dbReference type="Proteomes" id="UP000612746"/>
    </source>
</evidence>
<comment type="caution">
    <text evidence="8">The sequence shown here is derived from an EMBL/GenBank/DDBJ whole genome shotgun (WGS) entry which is preliminary data.</text>
</comment>
<keyword evidence="4" id="KW-0378">Hydrolase</keyword>
<dbReference type="CDD" id="cd10951">
    <property type="entry name" value="CE4_ClCDA_like"/>
    <property type="match status" value="1"/>
</dbReference>
<evidence type="ECO:0000259" key="7">
    <source>
        <dbReference type="PROSITE" id="PS51677"/>
    </source>
</evidence>
<dbReference type="GO" id="GO:0016810">
    <property type="term" value="F:hydrolase activity, acting on carbon-nitrogen (but not peptide) bonds"/>
    <property type="evidence" value="ECO:0007669"/>
    <property type="project" value="InterPro"/>
</dbReference>
<evidence type="ECO:0000256" key="2">
    <source>
        <dbReference type="ARBA" id="ARBA00022723"/>
    </source>
</evidence>
<dbReference type="InterPro" id="IPR011330">
    <property type="entry name" value="Glyco_hydro/deAcase_b/a-brl"/>
</dbReference>
<feature type="domain" description="NodB homology" evidence="7">
    <location>
        <begin position="40"/>
        <end position="228"/>
    </location>
</feature>
<reference evidence="8" key="1">
    <citation type="submission" date="2020-12" db="EMBL/GenBank/DDBJ databases">
        <title>Metabolic potential, ecology and presence of endohyphal bacteria is reflected in genomic diversity of Mucoromycotina.</title>
        <authorList>
            <person name="Muszewska A."/>
            <person name="Okrasinska A."/>
            <person name="Steczkiewicz K."/>
            <person name="Drgas O."/>
            <person name="Orlowska M."/>
            <person name="Perlinska-Lenart U."/>
            <person name="Aleksandrzak-Piekarczyk T."/>
            <person name="Szatraj K."/>
            <person name="Zielenkiewicz U."/>
            <person name="Pilsyk S."/>
            <person name="Malc E."/>
            <person name="Mieczkowski P."/>
            <person name="Kruszewska J.S."/>
            <person name="Biernat P."/>
            <person name="Pawlowska J."/>
        </authorList>
    </citation>
    <scope>NUCLEOTIDE SEQUENCE</scope>
    <source>
        <strain evidence="8">WA0000051536</strain>
    </source>
</reference>
<dbReference type="EMBL" id="JAEPRA010000007">
    <property type="protein sequence ID" value="KAG2182919.1"/>
    <property type="molecule type" value="Genomic_DNA"/>
</dbReference>
<protein>
    <recommendedName>
        <fullName evidence="7">NodB homology domain-containing protein</fullName>
    </recommendedName>
</protein>
<feature type="signal peptide" evidence="6">
    <location>
        <begin position="1"/>
        <end position="20"/>
    </location>
</feature>
<dbReference type="GO" id="GO:0046872">
    <property type="term" value="F:metal ion binding"/>
    <property type="evidence" value="ECO:0007669"/>
    <property type="project" value="UniProtKB-KW"/>
</dbReference>
<evidence type="ECO:0000256" key="4">
    <source>
        <dbReference type="ARBA" id="ARBA00022801"/>
    </source>
</evidence>
<sequence length="240" mass="27054">MVAFANYILACLSIASYVSATPLHLTKRLTRGVQTNCKAGHFALTFDDGPYKYSSKLIDHLNERGIKATFFVNGNNFWDLDNNIQAQNAIKKAYHSGHQIASHTWSHANLDELSNQHVEDEVVRLEDALMRIIGVRPSFVRPPYGNSDDRVTNILNHLGYTVVNWSVDSKDYETHSLSDEMHNYHRELGSSSGSKGGIGLEHDVYKQTAEELADAIIDYARERGYKFSTVAECFNEAPYH</sequence>
<comment type="cofactor">
    <cofactor evidence="1">
        <name>Co(2+)</name>
        <dbReference type="ChEBI" id="CHEBI:48828"/>
    </cofactor>
</comment>
<evidence type="ECO:0000256" key="5">
    <source>
        <dbReference type="ARBA" id="ARBA00023277"/>
    </source>
</evidence>
<keyword evidence="3 6" id="KW-0732">Signal</keyword>
<dbReference type="PROSITE" id="PS51677">
    <property type="entry name" value="NODB"/>
    <property type="match status" value="1"/>
</dbReference>
<name>A0A8H7UL68_9FUNG</name>
<dbReference type="AlphaFoldDB" id="A0A8H7UL68"/>
<evidence type="ECO:0000313" key="8">
    <source>
        <dbReference type="EMBL" id="KAG2182919.1"/>
    </source>
</evidence>
<dbReference type="PANTHER" id="PTHR46471:SF2">
    <property type="entry name" value="CHITIN DEACETYLASE-RELATED"/>
    <property type="match status" value="1"/>
</dbReference>
<dbReference type="Gene3D" id="3.20.20.370">
    <property type="entry name" value="Glycoside hydrolase/deacetylase"/>
    <property type="match status" value="1"/>
</dbReference>
<evidence type="ECO:0000256" key="1">
    <source>
        <dbReference type="ARBA" id="ARBA00001941"/>
    </source>
</evidence>
<feature type="chain" id="PRO_5034655448" description="NodB homology domain-containing protein" evidence="6">
    <location>
        <begin position="21"/>
        <end position="240"/>
    </location>
</feature>
<dbReference type="OrthoDB" id="407355at2759"/>
<dbReference type="Proteomes" id="UP000612746">
    <property type="component" value="Unassembled WGS sequence"/>
</dbReference>
<keyword evidence="2" id="KW-0479">Metal-binding</keyword>
<dbReference type="InterPro" id="IPR002509">
    <property type="entry name" value="NODB_dom"/>
</dbReference>
<dbReference type="SUPFAM" id="SSF88713">
    <property type="entry name" value="Glycoside hydrolase/deacetylase"/>
    <property type="match status" value="1"/>
</dbReference>
<gene>
    <name evidence="8" type="ORF">INT44_005900</name>
</gene>
<dbReference type="PANTHER" id="PTHR46471">
    <property type="entry name" value="CHITIN DEACETYLASE"/>
    <property type="match status" value="1"/>
</dbReference>
<keyword evidence="9" id="KW-1185">Reference proteome</keyword>
<dbReference type="GO" id="GO:0005975">
    <property type="term" value="P:carbohydrate metabolic process"/>
    <property type="evidence" value="ECO:0007669"/>
    <property type="project" value="InterPro"/>
</dbReference>
<evidence type="ECO:0000256" key="3">
    <source>
        <dbReference type="ARBA" id="ARBA00022729"/>
    </source>
</evidence>
<accession>A0A8H7UL68</accession>
<organism evidence="8 9">
    <name type="scientific">Umbelopsis vinacea</name>
    <dbReference type="NCBI Taxonomy" id="44442"/>
    <lineage>
        <taxon>Eukaryota</taxon>
        <taxon>Fungi</taxon>
        <taxon>Fungi incertae sedis</taxon>
        <taxon>Mucoromycota</taxon>
        <taxon>Mucoromycotina</taxon>
        <taxon>Umbelopsidomycetes</taxon>
        <taxon>Umbelopsidales</taxon>
        <taxon>Umbelopsidaceae</taxon>
        <taxon>Umbelopsis</taxon>
    </lineage>
</organism>
<evidence type="ECO:0000256" key="6">
    <source>
        <dbReference type="SAM" id="SignalP"/>
    </source>
</evidence>